<dbReference type="STRING" id="1429867.A0A0G4NTS7"/>
<keyword evidence="6 7" id="KW-0472">Membrane</keyword>
<proteinExistence type="predicted"/>
<dbReference type="GO" id="GO:0016020">
    <property type="term" value="C:membrane"/>
    <property type="evidence" value="ECO:0007669"/>
    <property type="project" value="UniProtKB-SubCell"/>
</dbReference>
<organism evidence="9 10">
    <name type="scientific">Penicillium camemberti (strain FM 013)</name>
    <dbReference type="NCBI Taxonomy" id="1429867"/>
    <lineage>
        <taxon>Eukaryota</taxon>
        <taxon>Fungi</taxon>
        <taxon>Dikarya</taxon>
        <taxon>Ascomycota</taxon>
        <taxon>Pezizomycotina</taxon>
        <taxon>Eurotiomycetes</taxon>
        <taxon>Eurotiomycetidae</taxon>
        <taxon>Eurotiales</taxon>
        <taxon>Aspergillaceae</taxon>
        <taxon>Penicillium</taxon>
    </lineage>
</organism>
<evidence type="ECO:0000259" key="8">
    <source>
        <dbReference type="PROSITE" id="PS50850"/>
    </source>
</evidence>
<dbReference type="PROSITE" id="PS00216">
    <property type="entry name" value="SUGAR_TRANSPORT_1"/>
    <property type="match status" value="1"/>
</dbReference>
<keyword evidence="3" id="KW-0592">Phosphate transport</keyword>
<dbReference type="SUPFAM" id="SSF103473">
    <property type="entry name" value="MFS general substrate transporter"/>
    <property type="match status" value="1"/>
</dbReference>
<dbReference type="InterPro" id="IPR005829">
    <property type="entry name" value="Sugar_transporter_CS"/>
</dbReference>
<feature type="transmembrane region" description="Helical" evidence="7">
    <location>
        <begin position="128"/>
        <end position="146"/>
    </location>
</feature>
<reference evidence="9 10" key="1">
    <citation type="journal article" date="2014" name="Nat. Commun.">
        <title>Multiple recent horizontal transfers of a large genomic region in cheese making fungi.</title>
        <authorList>
            <person name="Cheeseman K."/>
            <person name="Ropars J."/>
            <person name="Renault P."/>
            <person name="Dupont J."/>
            <person name="Gouzy J."/>
            <person name="Branca A."/>
            <person name="Abraham A.L."/>
            <person name="Ceppi M."/>
            <person name="Conseiller E."/>
            <person name="Debuchy R."/>
            <person name="Malagnac F."/>
            <person name="Goarin A."/>
            <person name="Silar P."/>
            <person name="Lacoste S."/>
            <person name="Sallet E."/>
            <person name="Bensimon A."/>
            <person name="Giraud T."/>
            <person name="Brygoo Y."/>
        </authorList>
    </citation>
    <scope>NUCLEOTIDE SEQUENCE [LARGE SCALE GENOMIC DNA]</scope>
    <source>
        <strain evidence="10">FM 013</strain>
    </source>
</reference>
<accession>A0A0G4NTS7</accession>
<dbReference type="GO" id="GO:0005315">
    <property type="term" value="F:phosphate transmembrane transporter activity"/>
    <property type="evidence" value="ECO:0007669"/>
    <property type="project" value="InterPro"/>
</dbReference>
<feature type="transmembrane region" description="Helical" evidence="7">
    <location>
        <begin position="54"/>
        <end position="83"/>
    </location>
</feature>
<dbReference type="PROSITE" id="PS50850">
    <property type="entry name" value="MFS"/>
    <property type="match status" value="1"/>
</dbReference>
<dbReference type="GO" id="GO:0006817">
    <property type="term" value="P:phosphate ion transport"/>
    <property type="evidence" value="ECO:0007669"/>
    <property type="project" value="UniProtKB-KW"/>
</dbReference>
<feature type="transmembrane region" description="Helical" evidence="7">
    <location>
        <begin position="435"/>
        <end position="458"/>
    </location>
</feature>
<dbReference type="InterPro" id="IPR036259">
    <property type="entry name" value="MFS_trans_sf"/>
</dbReference>
<evidence type="ECO:0000313" key="9">
    <source>
        <dbReference type="EMBL" id="CRL17501.1"/>
    </source>
</evidence>
<feature type="transmembrane region" description="Helical" evidence="7">
    <location>
        <begin position="342"/>
        <end position="363"/>
    </location>
</feature>
<feature type="transmembrane region" description="Helical" evidence="7">
    <location>
        <begin position="191"/>
        <end position="218"/>
    </location>
</feature>
<feature type="transmembrane region" description="Helical" evidence="7">
    <location>
        <begin position="242"/>
        <end position="260"/>
    </location>
</feature>
<keyword evidence="5 7" id="KW-1133">Transmembrane helix</keyword>
<protein>
    <submittedName>
        <fullName evidence="9">Major facilitator superfamily, general substrate transporter</fullName>
    </submittedName>
</protein>
<evidence type="ECO:0000256" key="2">
    <source>
        <dbReference type="ARBA" id="ARBA00022448"/>
    </source>
</evidence>
<dbReference type="Proteomes" id="UP000053732">
    <property type="component" value="Unassembled WGS sequence"/>
</dbReference>
<dbReference type="InterPro" id="IPR020846">
    <property type="entry name" value="MFS_dom"/>
</dbReference>
<feature type="transmembrane region" description="Helical" evidence="7">
    <location>
        <begin position="506"/>
        <end position="528"/>
    </location>
</feature>
<dbReference type="EMBL" id="HG793134">
    <property type="protein sequence ID" value="CRL17501.1"/>
    <property type="molecule type" value="Genomic_DNA"/>
</dbReference>
<sequence length="565" mass="62041">MAPPNPHRQTFLATRERAARDLDFRTRLDPHERRRRALAKLDEAPFSWAHIHTVIIAGLGLFTSAYEIFAINLAVTMLSIVYWQGEDSGSGKVPFSIEAVLKIATLAGAMIGELIFGWLADRIGRRRMYGYGLLVIIFTTLGQVVSSPSSSLTMTGLLIFWRVAMGVGIGGNYPVISVITSEFATTKWRGAMMSAVLAIQGFGQFAAAIVALVVAAGFKQSLESAKDISHCTGACQLAVDKMWRFTLGIGAIPACFALFYRLAIPETPRFTFDVTRDIVKADKDVRTYLRKREETGTRVPLYTPPIQVGTPDFGPKASWSDFYSHYSQWKHGKVLLGTTTSWLFLGIAFYGLGLNNTIILGAINWTNANNVYEILYRNAVENLILICGGAIPGYLVTIATVDKIGRKRIQLLGFLMLSVLFAVIGLANLDQNDSGLLALYVLTHFCFNFGPYATTFILPGECFPTRYRATAHGISAAVGKIGALIAQCIFVPLVYRGAKTPGDAPWLNHVMVIFSGFMLCGFATSFFIPETRRQSLEVLCGEVDQPPQTQYAYAGDEISLQEMGP</sequence>
<evidence type="ECO:0000256" key="3">
    <source>
        <dbReference type="ARBA" id="ARBA00022592"/>
    </source>
</evidence>
<feature type="transmembrane region" description="Helical" evidence="7">
    <location>
        <begin position="470"/>
        <end position="494"/>
    </location>
</feature>
<feature type="transmembrane region" description="Helical" evidence="7">
    <location>
        <begin position="383"/>
        <end position="402"/>
    </location>
</feature>
<evidence type="ECO:0000256" key="4">
    <source>
        <dbReference type="ARBA" id="ARBA00022692"/>
    </source>
</evidence>
<keyword evidence="10" id="KW-1185">Reference proteome</keyword>
<feature type="transmembrane region" description="Helical" evidence="7">
    <location>
        <begin position="409"/>
        <end position="429"/>
    </location>
</feature>
<dbReference type="InterPro" id="IPR005828">
    <property type="entry name" value="MFS_sugar_transport-like"/>
</dbReference>
<gene>
    <name evidence="9" type="ORF">PCAMFM013_S001g000461</name>
</gene>
<feature type="domain" description="Major facilitator superfamily (MFS) profile" evidence="8">
    <location>
        <begin position="53"/>
        <end position="533"/>
    </location>
</feature>
<dbReference type="PANTHER" id="PTHR24064">
    <property type="entry name" value="SOLUTE CARRIER FAMILY 22 MEMBER"/>
    <property type="match status" value="1"/>
</dbReference>
<evidence type="ECO:0000256" key="5">
    <source>
        <dbReference type="ARBA" id="ARBA00022989"/>
    </source>
</evidence>
<feature type="transmembrane region" description="Helical" evidence="7">
    <location>
        <begin position="95"/>
        <end position="116"/>
    </location>
</feature>
<evidence type="ECO:0000256" key="1">
    <source>
        <dbReference type="ARBA" id="ARBA00004141"/>
    </source>
</evidence>
<dbReference type="Gene3D" id="1.20.1250.20">
    <property type="entry name" value="MFS general substrate transporter like domains"/>
    <property type="match status" value="2"/>
</dbReference>
<dbReference type="InterPro" id="IPR004738">
    <property type="entry name" value="Phos_permease"/>
</dbReference>
<comment type="subcellular location">
    <subcellularLocation>
        <location evidence="1">Membrane</location>
        <topology evidence="1">Multi-pass membrane protein</topology>
    </subcellularLocation>
</comment>
<dbReference type="CDD" id="cd17364">
    <property type="entry name" value="MFS_PhT"/>
    <property type="match status" value="1"/>
</dbReference>
<dbReference type="NCBIfam" id="TIGR00887">
    <property type="entry name" value="2A0109"/>
    <property type="match status" value="1"/>
</dbReference>
<evidence type="ECO:0000313" key="10">
    <source>
        <dbReference type="Proteomes" id="UP000053732"/>
    </source>
</evidence>
<feature type="transmembrane region" description="Helical" evidence="7">
    <location>
        <begin position="158"/>
        <end position="179"/>
    </location>
</feature>
<keyword evidence="2" id="KW-0813">Transport</keyword>
<name>A0A0G4NTS7_PENC3</name>
<evidence type="ECO:0000256" key="7">
    <source>
        <dbReference type="SAM" id="Phobius"/>
    </source>
</evidence>
<evidence type="ECO:0000256" key="6">
    <source>
        <dbReference type="ARBA" id="ARBA00023136"/>
    </source>
</evidence>
<dbReference type="Pfam" id="PF00083">
    <property type="entry name" value="Sugar_tr"/>
    <property type="match status" value="1"/>
</dbReference>
<keyword evidence="4 7" id="KW-0812">Transmembrane</keyword>
<dbReference type="AlphaFoldDB" id="A0A0G4NTS7"/>